<evidence type="ECO:0000313" key="5">
    <source>
        <dbReference type="EMBL" id="MDP2521693.1"/>
    </source>
</evidence>
<evidence type="ECO:0000256" key="2">
    <source>
        <dbReference type="SAM" id="MobiDB-lite"/>
    </source>
</evidence>
<feature type="transmembrane region" description="Helical" evidence="3">
    <location>
        <begin position="53"/>
        <end position="74"/>
    </location>
</feature>
<dbReference type="RefSeq" id="WP_277252334.1">
    <property type="nucleotide sequence ID" value="NZ_JALRCW010000034.1"/>
</dbReference>
<dbReference type="Proteomes" id="UP001169862">
    <property type="component" value="Unassembled WGS sequence"/>
</dbReference>
<name>A0AAW7XII6_9GAMM</name>
<evidence type="ECO:0000256" key="1">
    <source>
        <dbReference type="SAM" id="Coils"/>
    </source>
</evidence>
<evidence type="ECO:0000313" key="6">
    <source>
        <dbReference type="Proteomes" id="UP001169862"/>
    </source>
</evidence>
<dbReference type="Proteomes" id="UP001177341">
    <property type="component" value="Unassembled WGS sequence"/>
</dbReference>
<comment type="caution">
    <text evidence="4">The sequence shown here is derived from an EMBL/GenBank/DDBJ whole genome shotgun (WGS) entry which is preliminary data.</text>
</comment>
<reference evidence="4" key="1">
    <citation type="submission" date="2023-07" db="EMBL/GenBank/DDBJ databases">
        <title>Genome content predicts the carbon catabolic preferences of heterotrophic bacteria.</title>
        <authorList>
            <person name="Gralka M."/>
        </authorList>
    </citation>
    <scope>NUCLEOTIDE SEQUENCE</scope>
    <source>
        <strain evidence="5">5G01</strain>
        <strain evidence="4">I2M16</strain>
    </source>
</reference>
<keyword evidence="3" id="KW-1133">Transmembrane helix</keyword>
<keyword evidence="7" id="KW-1185">Reference proteome</keyword>
<proteinExistence type="predicted"/>
<feature type="compositionally biased region" description="Low complexity" evidence="2">
    <location>
        <begin position="26"/>
        <end position="45"/>
    </location>
</feature>
<evidence type="ECO:0008006" key="8">
    <source>
        <dbReference type="Google" id="ProtNLM"/>
    </source>
</evidence>
<organism evidence="4 6">
    <name type="scientific">Neptunomonas phycophila</name>
    <dbReference type="NCBI Taxonomy" id="1572645"/>
    <lineage>
        <taxon>Bacteria</taxon>
        <taxon>Pseudomonadati</taxon>
        <taxon>Pseudomonadota</taxon>
        <taxon>Gammaproteobacteria</taxon>
        <taxon>Oceanospirillales</taxon>
        <taxon>Oceanospirillaceae</taxon>
        <taxon>Neptunomonas</taxon>
    </lineage>
</organism>
<keyword evidence="3" id="KW-0472">Membrane</keyword>
<sequence length="355" mass="38627">MSRDNEEINVPLMGPADPDELKESNKPSAASAGSKKSTASSSVKATNRQGDSWVTTLILVLLTAGCGVLGYLAFGMQSTLMEQRALLSEAQQQVSALEERLQQTSESASQSGETLQQQVEGLQQALDQLTAQQLATVDQNTQLEASIIQLEQTTQALAEQATDRSEQINRMLDQQTTDQERIGVLLASSETVVESVNQIAQMKEQLSEVAKEQALILKANSDQQQSLTELESSQQSSTDTANQAIQALAQRLDSLDQLSLQLQTQLAIFDETSVDRANQQQTKLAALDKRVASLDSYTKQLAKVAGSVKTDTRLTRRVATNEQAIAAIDGTRRQVNSELLNIRQQLNALSLKVGR</sequence>
<keyword evidence="1" id="KW-0175">Coiled coil</keyword>
<evidence type="ECO:0000256" key="3">
    <source>
        <dbReference type="SAM" id="Phobius"/>
    </source>
</evidence>
<dbReference type="EMBL" id="JAUYVO010000002">
    <property type="protein sequence ID" value="MDP2521693.1"/>
    <property type="molecule type" value="Genomic_DNA"/>
</dbReference>
<accession>A0AAW7XII6</accession>
<evidence type="ECO:0000313" key="7">
    <source>
        <dbReference type="Proteomes" id="UP001177341"/>
    </source>
</evidence>
<evidence type="ECO:0000313" key="4">
    <source>
        <dbReference type="EMBL" id="MDO6452670.1"/>
    </source>
</evidence>
<protein>
    <recommendedName>
        <fullName evidence="8">ATPase</fullName>
    </recommendedName>
</protein>
<feature type="coiled-coil region" evidence="1">
    <location>
        <begin position="80"/>
        <end position="160"/>
    </location>
</feature>
<feature type="region of interest" description="Disordered" evidence="2">
    <location>
        <begin position="1"/>
        <end position="46"/>
    </location>
</feature>
<keyword evidence="3" id="KW-0812">Transmembrane</keyword>
<dbReference type="AlphaFoldDB" id="A0AAW7XII6"/>
<gene>
    <name evidence="4" type="ORF">Q4490_03745</name>
    <name evidence="5" type="ORF">Q8W30_03830</name>
</gene>
<dbReference type="EMBL" id="JAUOPG010000002">
    <property type="protein sequence ID" value="MDO6452670.1"/>
    <property type="molecule type" value="Genomic_DNA"/>
</dbReference>